<keyword evidence="2" id="KW-1133">Transmembrane helix</keyword>
<name>A0A1G9QJS7_9ACTN</name>
<sequence>MTRCAAAACSRPPTPHHPAARGRASSRYPYILGPGITVEDAAAPDAVRDAVRDAVLISLAVGAVLLVPSLVWLYVLFQCEDERPHATGVMPPKARD</sequence>
<feature type="region of interest" description="Disordered" evidence="1">
    <location>
        <begin position="1"/>
        <end position="22"/>
    </location>
</feature>
<gene>
    <name evidence="3" type="ORF">SAMN05660642_01707</name>
</gene>
<proteinExistence type="predicted"/>
<keyword evidence="2" id="KW-0472">Membrane</keyword>
<dbReference type="Proteomes" id="UP000198680">
    <property type="component" value="Unassembled WGS sequence"/>
</dbReference>
<protein>
    <submittedName>
        <fullName evidence="3">Uncharacterized protein</fullName>
    </submittedName>
</protein>
<evidence type="ECO:0000313" key="3">
    <source>
        <dbReference type="EMBL" id="SDM11302.1"/>
    </source>
</evidence>
<evidence type="ECO:0000256" key="2">
    <source>
        <dbReference type="SAM" id="Phobius"/>
    </source>
</evidence>
<evidence type="ECO:0000313" key="4">
    <source>
        <dbReference type="Proteomes" id="UP000198680"/>
    </source>
</evidence>
<reference evidence="4" key="1">
    <citation type="submission" date="2016-10" db="EMBL/GenBank/DDBJ databases">
        <authorList>
            <person name="Varghese N."/>
            <person name="Submissions S."/>
        </authorList>
    </citation>
    <scope>NUCLEOTIDE SEQUENCE [LARGE SCALE GENOMIC DNA]</scope>
    <source>
        <strain evidence="4">DSM 45419</strain>
    </source>
</reference>
<organism evidence="3 4">
    <name type="scientific">Geodermatophilus siccatus</name>
    <dbReference type="NCBI Taxonomy" id="1137991"/>
    <lineage>
        <taxon>Bacteria</taxon>
        <taxon>Bacillati</taxon>
        <taxon>Actinomycetota</taxon>
        <taxon>Actinomycetes</taxon>
        <taxon>Geodermatophilales</taxon>
        <taxon>Geodermatophilaceae</taxon>
        <taxon>Geodermatophilus</taxon>
    </lineage>
</organism>
<feature type="transmembrane region" description="Helical" evidence="2">
    <location>
        <begin position="54"/>
        <end position="77"/>
    </location>
</feature>
<keyword evidence="4" id="KW-1185">Reference proteome</keyword>
<keyword evidence="2" id="KW-0812">Transmembrane</keyword>
<dbReference type="AlphaFoldDB" id="A0A1G9QJS7"/>
<evidence type="ECO:0000256" key="1">
    <source>
        <dbReference type="SAM" id="MobiDB-lite"/>
    </source>
</evidence>
<accession>A0A1G9QJS7</accession>
<dbReference type="EMBL" id="FNHE01000003">
    <property type="protein sequence ID" value="SDM11302.1"/>
    <property type="molecule type" value="Genomic_DNA"/>
</dbReference>